<feature type="compositionally biased region" description="Polar residues" evidence="2">
    <location>
        <begin position="441"/>
        <end position="451"/>
    </location>
</feature>
<evidence type="ECO:0000313" key="3">
    <source>
        <dbReference type="EMBL" id="OAJ92431.1"/>
    </source>
</evidence>
<gene>
    <name evidence="3" type="ORF">APB76_20775</name>
</gene>
<sequence>MDEQELSKHLAKHSEMTKALDDKREKRLKKLADKLEKYGGEIHDYTIDREVKLDELKESFRKLAIDEYEQRKSLNSKFYKTQSVSQRLKNHETSGIARLVGGSLESISDSIKSSLESIPVVGQAVKAYDHVNKQMGIAREGRERRAVIERSDSQSERLFESVEKQSSNSVVNNNGKFIAERQEKQSKKVTALQQKETETSSDTLKETKEMFGFLKQWRDMSLLMKGLSLASNAILNTINKTLGRLLGAFGTLTPRIKGGGITKNHQQNQRTISTTNTNITNSKTTNNRTSSRASKFTSVAKTGAKFVGKGLARLVPGIGWVMLAKDAIDFADSVSNNSFSEKASSAMESVNRFSENSRENSAYAKYAEQLKSEMKSGESMSKTISTEQAYVERAEAEVQRQERERQEQIHNAVAANASVINSNNSTVNNFPQGFGFKHQETSINYGAQPSR</sequence>
<protein>
    <submittedName>
        <fullName evidence="3">Uncharacterized protein</fullName>
    </submittedName>
</protein>
<dbReference type="AlphaFoldDB" id="A0A177XUY0"/>
<comment type="caution">
    <text evidence="3">The sequence shown here is derived from an EMBL/GenBank/DDBJ whole genome shotgun (WGS) entry which is preliminary data.</text>
</comment>
<accession>A0A177XUY0</accession>
<feature type="region of interest" description="Disordered" evidence="2">
    <location>
        <begin position="181"/>
        <end position="201"/>
    </location>
</feature>
<reference evidence="3 4" key="1">
    <citation type="journal article" date="2016" name="Syst. Appl. Microbiol.">
        <title>Vibrio bivalvicida sp. nov., a novel larval pathogen for bivalve molluscs reared in a hatchery.</title>
        <authorList>
            <person name="Dubert J."/>
            <person name="Romalde J.L."/>
            <person name="Prado S."/>
            <person name="Barja J.L."/>
        </authorList>
    </citation>
    <scope>NUCLEOTIDE SEQUENCE [LARGE SCALE GENOMIC DNA]</scope>
    <source>
        <strain evidence="3 4">605</strain>
    </source>
</reference>
<dbReference type="EMBL" id="LLEI02000083">
    <property type="protein sequence ID" value="OAJ92431.1"/>
    <property type="molecule type" value="Genomic_DNA"/>
</dbReference>
<feature type="coiled-coil region" evidence="1">
    <location>
        <begin position="384"/>
        <end position="411"/>
    </location>
</feature>
<feature type="region of interest" description="Disordered" evidence="2">
    <location>
        <begin position="431"/>
        <end position="451"/>
    </location>
</feature>
<evidence type="ECO:0000256" key="1">
    <source>
        <dbReference type="SAM" id="Coils"/>
    </source>
</evidence>
<dbReference type="RefSeq" id="WP_054962507.1">
    <property type="nucleotide sequence ID" value="NZ_LLEI02000083.1"/>
</dbReference>
<dbReference type="Proteomes" id="UP000078406">
    <property type="component" value="Unassembled WGS sequence"/>
</dbReference>
<proteinExistence type="predicted"/>
<evidence type="ECO:0000313" key="4">
    <source>
        <dbReference type="Proteomes" id="UP000078406"/>
    </source>
</evidence>
<evidence type="ECO:0000256" key="2">
    <source>
        <dbReference type="SAM" id="MobiDB-lite"/>
    </source>
</evidence>
<feature type="region of interest" description="Disordered" evidence="2">
    <location>
        <begin position="1"/>
        <end position="21"/>
    </location>
</feature>
<name>A0A177XUY0_9VIBR</name>
<keyword evidence="1" id="KW-0175">Coiled coil</keyword>
<organism evidence="3 4">
    <name type="scientific">Vibrio bivalvicida</name>
    <dbReference type="NCBI Taxonomy" id="1276888"/>
    <lineage>
        <taxon>Bacteria</taxon>
        <taxon>Pseudomonadati</taxon>
        <taxon>Pseudomonadota</taxon>
        <taxon>Gammaproteobacteria</taxon>
        <taxon>Vibrionales</taxon>
        <taxon>Vibrionaceae</taxon>
        <taxon>Vibrio</taxon>
        <taxon>Vibrio oreintalis group</taxon>
    </lineage>
</organism>